<reference evidence="1 3" key="1">
    <citation type="journal article" date="2019" name="Sci. Rep.">
        <title>Orb-weaving spider Araneus ventricosus genome elucidates the spidroin gene catalogue.</title>
        <authorList>
            <person name="Kono N."/>
            <person name="Nakamura H."/>
            <person name="Ohtoshi R."/>
            <person name="Moran D.A.P."/>
            <person name="Shinohara A."/>
            <person name="Yoshida Y."/>
            <person name="Fujiwara M."/>
            <person name="Mori M."/>
            <person name="Tomita M."/>
            <person name="Arakawa K."/>
        </authorList>
    </citation>
    <scope>NUCLEOTIDE SEQUENCE [LARGE SCALE GENOMIC DNA]</scope>
</reference>
<name>A0A4Y2QK43_ARAVE</name>
<dbReference type="AlphaFoldDB" id="A0A4Y2QK43"/>
<gene>
    <name evidence="2" type="ORF">AVEN_136238_1</name>
    <name evidence="1" type="ORF">AVEN_171809_1</name>
</gene>
<sequence>MYGQKKYVNFACDSWHGNNPGKTMTIYDIPGIVATALPQATTEENKTADFALAGISNKNPTSFPVQNFFPDIRWTVLKPYLTDFRVIRRL</sequence>
<dbReference type="Proteomes" id="UP000499080">
    <property type="component" value="Unassembled WGS sequence"/>
</dbReference>
<dbReference type="EMBL" id="BGPR01014091">
    <property type="protein sequence ID" value="GBN63681.1"/>
    <property type="molecule type" value="Genomic_DNA"/>
</dbReference>
<evidence type="ECO:0000313" key="1">
    <source>
        <dbReference type="EMBL" id="GBN63658.1"/>
    </source>
</evidence>
<organism evidence="1 3">
    <name type="scientific">Araneus ventricosus</name>
    <name type="common">Orbweaver spider</name>
    <name type="synonym">Epeira ventricosa</name>
    <dbReference type="NCBI Taxonomy" id="182803"/>
    <lineage>
        <taxon>Eukaryota</taxon>
        <taxon>Metazoa</taxon>
        <taxon>Ecdysozoa</taxon>
        <taxon>Arthropoda</taxon>
        <taxon>Chelicerata</taxon>
        <taxon>Arachnida</taxon>
        <taxon>Araneae</taxon>
        <taxon>Araneomorphae</taxon>
        <taxon>Entelegynae</taxon>
        <taxon>Araneoidea</taxon>
        <taxon>Araneidae</taxon>
        <taxon>Araneus</taxon>
    </lineage>
</organism>
<protein>
    <submittedName>
        <fullName evidence="1">Uncharacterized protein</fullName>
    </submittedName>
</protein>
<comment type="caution">
    <text evidence="1">The sequence shown here is derived from an EMBL/GenBank/DDBJ whole genome shotgun (WGS) entry which is preliminary data.</text>
</comment>
<dbReference type="EMBL" id="BGPR01014087">
    <property type="protein sequence ID" value="GBN63658.1"/>
    <property type="molecule type" value="Genomic_DNA"/>
</dbReference>
<proteinExistence type="predicted"/>
<dbReference type="OrthoDB" id="4327074at2759"/>
<evidence type="ECO:0000313" key="3">
    <source>
        <dbReference type="Proteomes" id="UP000499080"/>
    </source>
</evidence>
<evidence type="ECO:0000313" key="2">
    <source>
        <dbReference type="EMBL" id="GBN63681.1"/>
    </source>
</evidence>
<keyword evidence="3" id="KW-1185">Reference proteome</keyword>
<accession>A0A4Y2QK43</accession>